<protein>
    <submittedName>
        <fullName evidence="1">Uncharacterized protein</fullName>
    </submittedName>
</protein>
<dbReference type="EMBL" id="VTPC01003944">
    <property type="protein sequence ID" value="KAF2897734.1"/>
    <property type="molecule type" value="Genomic_DNA"/>
</dbReference>
<evidence type="ECO:0000313" key="2">
    <source>
        <dbReference type="Proteomes" id="UP000801492"/>
    </source>
</evidence>
<dbReference type="AlphaFoldDB" id="A0A8K0GFE7"/>
<feature type="non-terminal residue" evidence="1">
    <location>
        <position position="1"/>
    </location>
</feature>
<organism evidence="1 2">
    <name type="scientific">Ignelater luminosus</name>
    <name type="common">Cucubano</name>
    <name type="synonym">Pyrophorus luminosus</name>
    <dbReference type="NCBI Taxonomy" id="2038154"/>
    <lineage>
        <taxon>Eukaryota</taxon>
        <taxon>Metazoa</taxon>
        <taxon>Ecdysozoa</taxon>
        <taxon>Arthropoda</taxon>
        <taxon>Hexapoda</taxon>
        <taxon>Insecta</taxon>
        <taxon>Pterygota</taxon>
        <taxon>Neoptera</taxon>
        <taxon>Endopterygota</taxon>
        <taxon>Coleoptera</taxon>
        <taxon>Polyphaga</taxon>
        <taxon>Elateriformia</taxon>
        <taxon>Elateroidea</taxon>
        <taxon>Elateridae</taxon>
        <taxon>Agrypninae</taxon>
        <taxon>Pyrophorini</taxon>
        <taxon>Ignelater</taxon>
    </lineage>
</organism>
<gene>
    <name evidence="1" type="ORF">ILUMI_08440</name>
</gene>
<evidence type="ECO:0000313" key="1">
    <source>
        <dbReference type="EMBL" id="KAF2897734.1"/>
    </source>
</evidence>
<accession>A0A8K0GFE7</accession>
<reference evidence="1" key="1">
    <citation type="submission" date="2019-08" db="EMBL/GenBank/DDBJ databases">
        <title>The genome of the North American firefly Photinus pyralis.</title>
        <authorList>
            <consortium name="Photinus pyralis genome working group"/>
            <person name="Fallon T.R."/>
            <person name="Sander Lower S.E."/>
            <person name="Weng J.-K."/>
        </authorList>
    </citation>
    <scope>NUCLEOTIDE SEQUENCE</scope>
    <source>
        <strain evidence="1">TRF0915ILg1</strain>
        <tissue evidence="1">Whole body</tissue>
    </source>
</reference>
<sequence length="55" mass="6692">VWHKYLYGTMQKTRKEEKQHAIYCCEWKKIPYISQLLLMMVGQNDLIAMDTTFHQ</sequence>
<feature type="non-terminal residue" evidence="1">
    <location>
        <position position="55"/>
    </location>
</feature>
<comment type="caution">
    <text evidence="1">The sequence shown here is derived from an EMBL/GenBank/DDBJ whole genome shotgun (WGS) entry which is preliminary data.</text>
</comment>
<dbReference type="Proteomes" id="UP000801492">
    <property type="component" value="Unassembled WGS sequence"/>
</dbReference>
<proteinExistence type="predicted"/>
<keyword evidence="2" id="KW-1185">Reference proteome</keyword>
<name>A0A8K0GFE7_IGNLU</name>